<evidence type="ECO:0000256" key="1">
    <source>
        <dbReference type="PROSITE-ProRule" id="PRU00497"/>
    </source>
</evidence>
<evidence type="ECO:0000313" key="4">
    <source>
        <dbReference type="Proteomes" id="UP000807504"/>
    </source>
</evidence>
<proteinExistence type="predicted"/>
<dbReference type="Proteomes" id="UP000807504">
    <property type="component" value="Unassembled WGS sequence"/>
</dbReference>
<sequence>MFHLLIVGSFCLLAATTLAQPIVEPVSLVQPVVQVPRPYTYGYEFGDGLGMSQYRQEAADGTGAVRGSYGYVDPFGLTRKVEYNAGADGFKAFIRSNEPGLANQDAADAVYVVQPPPPAVVAQGLRPVPVIVRPLK</sequence>
<dbReference type="GO" id="GO:0062129">
    <property type="term" value="C:chitin-based extracellular matrix"/>
    <property type="evidence" value="ECO:0007669"/>
    <property type="project" value="TreeGrafter"/>
</dbReference>
<feature type="chain" id="PRO_5035923338" evidence="2">
    <location>
        <begin position="20"/>
        <end position="136"/>
    </location>
</feature>
<dbReference type="GO" id="GO:0008010">
    <property type="term" value="F:structural constituent of chitin-based larval cuticle"/>
    <property type="evidence" value="ECO:0007669"/>
    <property type="project" value="TreeGrafter"/>
</dbReference>
<keyword evidence="1" id="KW-0193">Cuticle</keyword>
<accession>A0A8T0E6N1</accession>
<evidence type="ECO:0000313" key="3">
    <source>
        <dbReference type="EMBL" id="KAF8766980.1"/>
    </source>
</evidence>
<organism evidence="3 4">
    <name type="scientific">Argiope bruennichi</name>
    <name type="common">Wasp spider</name>
    <name type="synonym">Aranea bruennichi</name>
    <dbReference type="NCBI Taxonomy" id="94029"/>
    <lineage>
        <taxon>Eukaryota</taxon>
        <taxon>Metazoa</taxon>
        <taxon>Ecdysozoa</taxon>
        <taxon>Arthropoda</taxon>
        <taxon>Chelicerata</taxon>
        <taxon>Arachnida</taxon>
        <taxon>Araneae</taxon>
        <taxon>Araneomorphae</taxon>
        <taxon>Entelegynae</taxon>
        <taxon>Araneoidea</taxon>
        <taxon>Araneidae</taxon>
        <taxon>Argiope</taxon>
    </lineage>
</organism>
<dbReference type="Pfam" id="PF00379">
    <property type="entry name" value="Chitin_bind_4"/>
    <property type="match status" value="1"/>
</dbReference>
<dbReference type="EMBL" id="JABXBU010002230">
    <property type="protein sequence ID" value="KAF8766980.1"/>
    <property type="molecule type" value="Genomic_DNA"/>
</dbReference>
<dbReference type="AlphaFoldDB" id="A0A8T0E6N1"/>
<protein>
    <submittedName>
        <fullName evidence="3">Cuticle protein 16.8 like protein</fullName>
    </submittedName>
</protein>
<evidence type="ECO:0000256" key="2">
    <source>
        <dbReference type="SAM" id="SignalP"/>
    </source>
</evidence>
<reference evidence="3" key="2">
    <citation type="submission" date="2020-06" db="EMBL/GenBank/DDBJ databases">
        <authorList>
            <person name="Sheffer M."/>
        </authorList>
    </citation>
    <scope>NUCLEOTIDE SEQUENCE</scope>
</reference>
<dbReference type="PANTHER" id="PTHR10380:SF235">
    <property type="entry name" value="CUTICULAR PROTEIN 73D, ISOFORM B"/>
    <property type="match status" value="1"/>
</dbReference>
<dbReference type="InterPro" id="IPR000618">
    <property type="entry name" value="Insect_cuticle"/>
</dbReference>
<gene>
    <name evidence="3" type="ORF">HNY73_019994</name>
</gene>
<keyword evidence="4" id="KW-1185">Reference proteome</keyword>
<feature type="signal peptide" evidence="2">
    <location>
        <begin position="1"/>
        <end position="19"/>
    </location>
</feature>
<keyword evidence="2" id="KW-0732">Signal</keyword>
<name>A0A8T0E6N1_ARGBR</name>
<dbReference type="InterPro" id="IPR050468">
    <property type="entry name" value="Cuticle_Struct_Prot"/>
</dbReference>
<dbReference type="PROSITE" id="PS51155">
    <property type="entry name" value="CHIT_BIND_RR_2"/>
    <property type="match status" value="1"/>
</dbReference>
<dbReference type="PANTHER" id="PTHR10380">
    <property type="entry name" value="CUTICLE PROTEIN"/>
    <property type="match status" value="1"/>
</dbReference>
<reference evidence="3" key="1">
    <citation type="journal article" date="2020" name="bioRxiv">
        <title>Chromosome-level reference genome of the European wasp spider Argiope bruennichi: a resource for studies on range expansion and evolutionary adaptation.</title>
        <authorList>
            <person name="Sheffer M.M."/>
            <person name="Hoppe A."/>
            <person name="Krehenwinkel H."/>
            <person name="Uhl G."/>
            <person name="Kuss A.W."/>
            <person name="Jensen L."/>
            <person name="Jensen C."/>
            <person name="Gillespie R.G."/>
            <person name="Hoff K.J."/>
            <person name="Prost S."/>
        </authorList>
    </citation>
    <scope>NUCLEOTIDE SEQUENCE</scope>
</reference>
<comment type="caution">
    <text evidence="3">The sequence shown here is derived from an EMBL/GenBank/DDBJ whole genome shotgun (WGS) entry which is preliminary data.</text>
</comment>